<evidence type="ECO:0000313" key="2">
    <source>
        <dbReference type="Proteomes" id="UP000176834"/>
    </source>
</evidence>
<proteinExistence type="predicted"/>
<organism evidence="1 2">
    <name type="scientific">Candidatus Yanofskybacteria bacterium RIFCSPHIGHO2_02_FULL_38_22b</name>
    <dbReference type="NCBI Taxonomy" id="1802673"/>
    <lineage>
        <taxon>Bacteria</taxon>
        <taxon>Candidatus Yanofskyibacteriota</taxon>
    </lineage>
</organism>
<dbReference type="AlphaFoldDB" id="A0A1F8F291"/>
<dbReference type="Proteomes" id="UP000176834">
    <property type="component" value="Unassembled WGS sequence"/>
</dbReference>
<protein>
    <recommendedName>
        <fullName evidence="3">Peptidase C39-like domain-containing protein</fullName>
    </recommendedName>
</protein>
<dbReference type="EMBL" id="MGJN01000016">
    <property type="protein sequence ID" value="OGN06700.1"/>
    <property type="molecule type" value="Genomic_DNA"/>
</dbReference>
<comment type="caution">
    <text evidence="1">The sequence shown here is derived from an EMBL/GenBank/DDBJ whole genome shotgun (WGS) entry which is preliminary data.</text>
</comment>
<evidence type="ECO:0008006" key="3">
    <source>
        <dbReference type="Google" id="ProtNLM"/>
    </source>
</evidence>
<accession>A0A1F8F291</accession>
<name>A0A1F8F291_9BACT</name>
<sequence>MRKLNIPFYGNTKDDSHCAQACFKMVLKHFLPRKSFSYKLLDRVTLHKKGLWVGVSGGLIFFAEQGLRIVNIELFDYRTFANKGQDYLRKLWSSDFFSIQSEKMDFRNEQSLAKRMIRTKSITHKNRPPTMIDVDNLFGEGYVIVANINPFMLDGVNDYAGHSVVITGVSKKSITFHDPGLPPAPNLTVSRNLFQRAFLHPDRRYAKLYAVTN</sequence>
<gene>
    <name evidence="1" type="ORF">A3B86_04650</name>
</gene>
<evidence type="ECO:0000313" key="1">
    <source>
        <dbReference type="EMBL" id="OGN06700.1"/>
    </source>
</evidence>
<reference evidence="1 2" key="1">
    <citation type="journal article" date="2016" name="Nat. Commun.">
        <title>Thousands of microbial genomes shed light on interconnected biogeochemical processes in an aquifer system.</title>
        <authorList>
            <person name="Anantharaman K."/>
            <person name="Brown C.T."/>
            <person name="Hug L.A."/>
            <person name="Sharon I."/>
            <person name="Castelle C.J."/>
            <person name="Probst A.J."/>
            <person name="Thomas B.C."/>
            <person name="Singh A."/>
            <person name="Wilkins M.J."/>
            <person name="Karaoz U."/>
            <person name="Brodie E.L."/>
            <person name="Williams K.H."/>
            <person name="Hubbard S.S."/>
            <person name="Banfield J.F."/>
        </authorList>
    </citation>
    <scope>NUCLEOTIDE SEQUENCE [LARGE SCALE GENOMIC DNA]</scope>
</reference>